<reference evidence="2" key="1">
    <citation type="submission" date="2017-03" db="EMBL/GenBank/DDBJ databases">
        <title>Phytopthora megakarya and P. palmivora, two closely related causual agents of cacao black pod achieved similar genome size and gene model numbers by different mechanisms.</title>
        <authorList>
            <person name="Ali S."/>
            <person name="Shao J."/>
            <person name="Larry D.J."/>
            <person name="Kronmiller B."/>
            <person name="Shen D."/>
            <person name="Strem M.D."/>
            <person name="Melnick R.L."/>
            <person name="Guiltinan M.J."/>
            <person name="Tyler B.M."/>
            <person name="Meinhardt L.W."/>
            <person name="Bailey B.A."/>
        </authorList>
    </citation>
    <scope>NUCLEOTIDE SEQUENCE [LARGE SCALE GENOMIC DNA]</scope>
    <source>
        <strain evidence="2">zdho120</strain>
    </source>
</reference>
<comment type="caution">
    <text evidence="1">The sequence shown here is derived from an EMBL/GenBank/DDBJ whole genome shotgun (WGS) entry which is preliminary data.</text>
</comment>
<protein>
    <submittedName>
        <fullName evidence="1">Uncharacterized protein</fullName>
    </submittedName>
</protein>
<organism evidence="1 2">
    <name type="scientific">Phytophthora megakarya</name>
    <dbReference type="NCBI Taxonomy" id="4795"/>
    <lineage>
        <taxon>Eukaryota</taxon>
        <taxon>Sar</taxon>
        <taxon>Stramenopiles</taxon>
        <taxon>Oomycota</taxon>
        <taxon>Peronosporomycetes</taxon>
        <taxon>Peronosporales</taxon>
        <taxon>Peronosporaceae</taxon>
        <taxon>Phytophthora</taxon>
    </lineage>
</organism>
<evidence type="ECO:0000313" key="1">
    <source>
        <dbReference type="EMBL" id="OWY96893.1"/>
    </source>
</evidence>
<sequence>MTSYGHPFSPICFASKHIELDEAQGNARADHLKLHSSSLLASHRSLTAKLVLPDSNAYIYTLPEFLLPASRHRFGIKLTFQHENASIHSLKLTKMFLDESLE</sequence>
<dbReference type="EMBL" id="NBNE01011099">
    <property type="protein sequence ID" value="OWY96893.1"/>
    <property type="molecule type" value="Genomic_DNA"/>
</dbReference>
<dbReference type="OrthoDB" id="10006939at2759"/>
<dbReference type="Proteomes" id="UP000198211">
    <property type="component" value="Unassembled WGS sequence"/>
</dbReference>
<keyword evidence="2" id="KW-1185">Reference proteome</keyword>
<evidence type="ECO:0000313" key="2">
    <source>
        <dbReference type="Proteomes" id="UP000198211"/>
    </source>
</evidence>
<accession>A0A225UV29</accession>
<gene>
    <name evidence="1" type="ORF">PHMEG_00032721</name>
</gene>
<name>A0A225UV29_9STRA</name>
<dbReference type="AlphaFoldDB" id="A0A225UV29"/>
<proteinExistence type="predicted"/>